<feature type="transmembrane region" description="Helical" evidence="8">
    <location>
        <begin position="97"/>
        <end position="117"/>
    </location>
</feature>
<dbReference type="Proteomes" id="UP001501612">
    <property type="component" value="Unassembled WGS sequence"/>
</dbReference>
<reference evidence="10 11" key="1">
    <citation type="journal article" date="2019" name="Int. J. Syst. Evol. Microbiol.">
        <title>The Global Catalogue of Microorganisms (GCM) 10K type strain sequencing project: providing services to taxonomists for standard genome sequencing and annotation.</title>
        <authorList>
            <consortium name="The Broad Institute Genomics Platform"/>
            <consortium name="The Broad Institute Genome Sequencing Center for Infectious Disease"/>
            <person name="Wu L."/>
            <person name="Ma J."/>
        </authorList>
    </citation>
    <scope>NUCLEOTIDE SEQUENCE [LARGE SCALE GENOMIC DNA]</scope>
    <source>
        <strain evidence="10 11">JCM 14046</strain>
    </source>
</reference>
<feature type="transmembrane region" description="Helical" evidence="8">
    <location>
        <begin position="204"/>
        <end position="224"/>
    </location>
</feature>
<evidence type="ECO:0000259" key="9">
    <source>
        <dbReference type="Pfam" id="PF00892"/>
    </source>
</evidence>
<dbReference type="PANTHER" id="PTHR22911">
    <property type="entry name" value="ACYL-MALONYL CONDENSING ENZYME-RELATED"/>
    <property type="match status" value="1"/>
</dbReference>
<evidence type="ECO:0000256" key="4">
    <source>
        <dbReference type="ARBA" id="ARBA00022475"/>
    </source>
</evidence>
<feature type="transmembrane region" description="Helical" evidence="8">
    <location>
        <begin position="236"/>
        <end position="257"/>
    </location>
</feature>
<feature type="transmembrane region" description="Helical" evidence="8">
    <location>
        <begin position="129"/>
        <end position="146"/>
    </location>
</feature>
<protein>
    <submittedName>
        <fullName evidence="10">EamA family transporter RarD</fullName>
    </submittedName>
</protein>
<gene>
    <name evidence="10" type="primary">rarD</name>
    <name evidence="10" type="ORF">GCM10009737_24570</name>
</gene>
<evidence type="ECO:0000256" key="3">
    <source>
        <dbReference type="ARBA" id="ARBA00022448"/>
    </source>
</evidence>
<evidence type="ECO:0000256" key="1">
    <source>
        <dbReference type="ARBA" id="ARBA00004651"/>
    </source>
</evidence>
<sequence>MSEHPRPYTREVTQVQRVGTLEDLDARASELRTGFLAGLAAYLMWGAFPLYFPLLEPAGAIELLAHRVLWSAVTMLLLLVVLRRVGHLRAILRSRRTVGLLLVAAAVIAVNWGTFIWATTNGRVIETSLGYFINPLVTVVIGVVVLSERLRGLQWAALGLAAGAVLLLTLDYGRPPWVALVLACSFGTYGLAKKKAGVGAVEGLTFESFALTPLAGAYVGWLVVTGASQFGGHGVAHALLLASAGLVTAVPLLCFGAAATRVPLVTIGLLQYVTPTCQFLLGLLVFDEAMPTGRWVGFSLVWLALVLLSVEMVTHPARERRRARRRTAAGVAPPCG</sequence>
<evidence type="ECO:0000313" key="11">
    <source>
        <dbReference type="Proteomes" id="UP001501612"/>
    </source>
</evidence>
<comment type="subcellular location">
    <subcellularLocation>
        <location evidence="1">Cell membrane</location>
        <topology evidence="1">Multi-pass membrane protein</topology>
    </subcellularLocation>
</comment>
<feature type="transmembrane region" description="Helical" evidence="8">
    <location>
        <begin position="264"/>
        <end position="286"/>
    </location>
</feature>
<feature type="transmembrane region" description="Helical" evidence="8">
    <location>
        <begin position="34"/>
        <end position="52"/>
    </location>
</feature>
<evidence type="ECO:0000256" key="8">
    <source>
        <dbReference type="SAM" id="Phobius"/>
    </source>
</evidence>
<feature type="transmembrane region" description="Helical" evidence="8">
    <location>
        <begin position="292"/>
        <end position="314"/>
    </location>
</feature>
<feature type="transmembrane region" description="Helical" evidence="8">
    <location>
        <begin position="64"/>
        <end position="85"/>
    </location>
</feature>
<dbReference type="SUPFAM" id="SSF103481">
    <property type="entry name" value="Multidrug resistance efflux transporter EmrE"/>
    <property type="match status" value="2"/>
</dbReference>
<feature type="transmembrane region" description="Helical" evidence="8">
    <location>
        <begin position="153"/>
        <end position="170"/>
    </location>
</feature>
<evidence type="ECO:0000256" key="7">
    <source>
        <dbReference type="ARBA" id="ARBA00023136"/>
    </source>
</evidence>
<name>A0ABN2PHR2_9ACTN</name>
<keyword evidence="5 8" id="KW-0812">Transmembrane</keyword>
<comment type="caution">
    <text evidence="10">The sequence shown here is derived from an EMBL/GenBank/DDBJ whole genome shotgun (WGS) entry which is preliminary data.</text>
</comment>
<organism evidence="10 11">
    <name type="scientific">Nocardioides lentus</name>
    <dbReference type="NCBI Taxonomy" id="338077"/>
    <lineage>
        <taxon>Bacteria</taxon>
        <taxon>Bacillati</taxon>
        <taxon>Actinomycetota</taxon>
        <taxon>Actinomycetes</taxon>
        <taxon>Propionibacteriales</taxon>
        <taxon>Nocardioidaceae</taxon>
        <taxon>Nocardioides</taxon>
    </lineage>
</organism>
<comment type="similarity">
    <text evidence="2">Belongs to the EamA transporter family.</text>
</comment>
<keyword evidence="11" id="KW-1185">Reference proteome</keyword>
<accession>A0ABN2PHR2</accession>
<dbReference type="InterPro" id="IPR000620">
    <property type="entry name" value="EamA_dom"/>
</dbReference>
<dbReference type="InterPro" id="IPR004626">
    <property type="entry name" value="RarD"/>
</dbReference>
<feature type="transmembrane region" description="Helical" evidence="8">
    <location>
        <begin position="176"/>
        <end position="192"/>
    </location>
</feature>
<keyword evidence="6 8" id="KW-1133">Transmembrane helix</keyword>
<proteinExistence type="inferred from homology"/>
<evidence type="ECO:0000256" key="5">
    <source>
        <dbReference type="ARBA" id="ARBA00022692"/>
    </source>
</evidence>
<dbReference type="EMBL" id="BAAAMY010000005">
    <property type="protein sequence ID" value="GAA1922172.1"/>
    <property type="molecule type" value="Genomic_DNA"/>
</dbReference>
<keyword evidence="7 8" id="KW-0472">Membrane</keyword>
<dbReference type="InterPro" id="IPR037185">
    <property type="entry name" value="EmrE-like"/>
</dbReference>
<keyword evidence="4" id="KW-1003">Cell membrane</keyword>
<evidence type="ECO:0000313" key="10">
    <source>
        <dbReference type="EMBL" id="GAA1922172.1"/>
    </source>
</evidence>
<evidence type="ECO:0000256" key="6">
    <source>
        <dbReference type="ARBA" id="ARBA00022989"/>
    </source>
</evidence>
<dbReference type="PANTHER" id="PTHR22911:SF137">
    <property type="entry name" value="SOLUTE CARRIER FAMILY 35 MEMBER G2-RELATED"/>
    <property type="match status" value="1"/>
</dbReference>
<feature type="domain" description="EamA" evidence="9">
    <location>
        <begin position="33"/>
        <end position="169"/>
    </location>
</feature>
<evidence type="ECO:0000256" key="2">
    <source>
        <dbReference type="ARBA" id="ARBA00007362"/>
    </source>
</evidence>
<keyword evidence="3" id="KW-0813">Transport</keyword>
<dbReference type="Pfam" id="PF00892">
    <property type="entry name" value="EamA"/>
    <property type="match status" value="1"/>
</dbReference>
<dbReference type="NCBIfam" id="TIGR00688">
    <property type="entry name" value="rarD"/>
    <property type="match status" value="1"/>
</dbReference>